<dbReference type="PANTHER" id="PTHR33270">
    <property type="entry name" value="BNAC05G50380D PROTEIN"/>
    <property type="match status" value="1"/>
</dbReference>
<dbReference type="InterPro" id="IPR040358">
    <property type="entry name" value="At4g22758-like"/>
</dbReference>
<keyword evidence="4" id="KW-1185">Reference proteome</keyword>
<feature type="region of interest" description="Disordered" evidence="1">
    <location>
        <begin position="81"/>
        <end position="101"/>
    </location>
</feature>
<dbReference type="Proteomes" id="UP001386955">
    <property type="component" value="Unassembled WGS sequence"/>
</dbReference>
<evidence type="ECO:0000313" key="4">
    <source>
        <dbReference type="Proteomes" id="UP001386955"/>
    </source>
</evidence>
<feature type="region of interest" description="Disordered" evidence="1">
    <location>
        <begin position="177"/>
        <end position="202"/>
    </location>
</feature>
<organism evidence="3 4">
    <name type="scientific">Psophocarpus tetragonolobus</name>
    <name type="common">Winged bean</name>
    <name type="synonym">Dolichos tetragonolobus</name>
    <dbReference type="NCBI Taxonomy" id="3891"/>
    <lineage>
        <taxon>Eukaryota</taxon>
        <taxon>Viridiplantae</taxon>
        <taxon>Streptophyta</taxon>
        <taxon>Embryophyta</taxon>
        <taxon>Tracheophyta</taxon>
        <taxon>Spermatophyta</taxon>
        <taxon>Magnoliopsida</taxon>
        <taxon>eudicotyledons</taxon>
        <taxon>Gunneridae</taxon>
        <taxon>Pentapetalae</taxon>
        <taxon>rosids</taxon>
        <taxon>fabids</taxon>
        <taxon>Fabales</taxon>
        <taxon>Fabaceae</taxon>
        <taxon>Papilionoideae</taxon>
        <taxon>50 kb inversion clade</taxon>
        <taxon>NPAAA clade</taxon>
        <taxon>indigoferoid/millettioid clade</taxon>
        <taxon>Phaseoleae</taxon>
        <taxon>Psophocarpus</taxon>
    </lineage>
</organism>
<protein>
    <recommendedName>
        <fullName evidence="2">DUF7054 domain-containing protein</fullName>
    </recommendedName>
</protein>
<dbReference type="AlphaFoldDB" id="A0AAN9SLS5"/>
<accession>A0AAN9SLS5</accession>
<dbReference type="PANTHER" id="PTHR33270:SF18">
    <property type="entry name" value="OS02G0324700 PROTEIN"/>
    <property type="match status" value="1"/>
</dbReference>
<dbReference type="EMBL" id="JAYMYS010000003">
    <property type="protein sequence ID" value="KAK7399931.1"/>
    <property type="molecule type" value="Genomic_DNA"/>
</dbReference>
<reference evidence="3 4" key="1">
    <citation type="submission" date="2024-01" db="EMBL/GenBank/DDBJ databases">
        <title>The genomes of 5 underutilized Papilionoideae crops provide insights into root nodulation and disease resistanc.</title>
        <authorList>
            <person name="Jiang F."/>
        </authorList>
    </citation>
    <scope>NUCLEOTIDE SEQUENCE [LARGE SCALE GENOMIC DNA]</scope>
    <source>
        <strain evidence="3">DUOXIRENSHENG_FW03</strain>
        <tissue evidence="3">Leaves</tissue>
    </source>
</reference>
<sequence>MNFRGGKGPPLAVDVCVAKSSKIKALRLRVPFVELRRIVYYSRHLDLQLVWQDVAERGVIVVVQEDSGLGSLGRLKNHGFIETDSDSNGGGGGSVEEKGGGRGRFNLGSIDLLGRQQDSPLPCSAHRNSPNSVFVNARNPSKIGFDALPFGVKGERIRFLQASLVLPLPRSRPLNYNSLYHPSPSQTGPPSMLGSKNKKNQNQNGNARRLLITINVLGSAGPIRFVANEEDLVAAVIDTALKSYAREGRLPILGNNTAGFALYCPHLGSDALSPWDRIGSHGVRNFMLCKKPETSSGVADVHGSGNSTALSRRGSGSWKAWFNKSLNLKISSH</sequence>
<dbReference type="Pfam" id="PF23156">
    <property type="entry name" value="DUF7054"/>
    <property type="match status" value="1"/>
</dbReference>
<evidence type="ECO:0000313" key="3">
    <source>
        <dbReference type="EMBL" id="KAK7399931.1"/>
    </source>
</evidence>
<comment type="caution">
    <text evidence="3">The sequence shown here is derived from an EMBL/GenBank/DDBJ whole genome shotgun (WGS) entry which is preliminary data.</text>
</comment>
<evidence type="ECO:0000256" key="1">
    <source>
        <dbReference type="SAM" id="MobiDB-lite"/>
    </source>
</evidence>
<feature type="compositionally biased region" description="Polar residues" evidence="1">
    <location>
        <begin position="177"/>
        <end position="189"/>
    </location>
</feature>
<proteinExistence type="predicted"/>
<feature type="domain" description="DUF7054" evidence="2">
    <location>
        <begin position="208"/>
        <end position="289"/>
    </location>
</feature>
<evidence type="ECO:0000259" key="2">
    <source>
        <dbReference type="Pfam" id="PF23156"/>
    </source>
</evidence>
<gene>
    <name evidence="3" type="ORF">VNO78_11128</name>
</gene>
<name>A0AAN9SLS5_PSOTE</name>
<dbReference type="InterPro" id="IPR055482">
    <property type="entry name" value="DUF7054"/>
</dbReference>